<protein>
    <submittedName>
        <fullName evidence="5">NAD(P)-dependent dehydrogenase (Short-subunit alcohol dehydrogenase family)</fullName>
    </submittedName>
</protein>
<feature type="domain" description="Ketoreductase" evidence="4">
    <location>
        <begin position="19"/>
        <end position="195"/>
    </location>
</feature>
<keyword evidence="2" id="KW-0560">Oxidoreductase</keyword>
<accession>A0A853DPF0</accession>
<dbReference type="PRINTS" id="PR00080">
    <property type="entry name" value="SDRFAMILY"/>
</dbReference>
<dbReference type="PANTHER" id="PTHR43976">
    <property type="entry name" value="SHORT CHAIN DEHYDROGENASE"/>
    <property type="match status" value="1"/>
</dbReference>
<organism evidence="5 6">
    <name type="scientific">Allobranchiibius huperziae</name>
    <dbReference type="NCBI Taxonomy" id="1874116"/>
    <lineage>
        <taxon>Bacteria</taxon>
        <taxon>Bacillati</taxon>
        <taxon>Actinomycetota</taxon>
        <taxon>Actinomycetes</taxon>
        <taxon>Micrococcales</taxon>
        <taxon>Dermacoccaceae</taxon>
        <taxon>Allobranchiibius</taxon>
    </lineage>
</organism>
<evidence type="ECO:0000313" key="6">
    <source>
        <dbReference type="Proteomes" id="UP000571817"/>
    </source>
</evidence>
<dbReference type="CDD" id="cd05374">
    <property type="entry name" value="17beta-HSD-like_SDR_c"/>
    <property type="match status" value="1"/>
</dbReference>
<dbReference type="Pfam" id="PF00106">
    <property type="entry name" value="adh_short"/>
    <property type="match status" value="1"/>
</dbReference>
<dbReference type="PRINTS" id="PR00081">
    <property type="entry name" value="GDHRDH"/>
</dbReference>
<dbReference type="NCBIfam" id="NF006114">
    <property type="entry name" value="PRK08263.1"/>
    <property type="match status" value="1"/>
</dbReference>
<evidence type="ECO:0000313" key="5">
    <source>
        <dbReference type="EMBL" id="NYJ76005.1"/>
    </source>
</evidence>
<dbReference type="SUPFAM" id="SSF51735">
    <property type="entry name" value="NAD(P)-binding Rossmann-fold domains"/>
    <property type="match status" value="1"/>
</dbReference>
<dbReference type="InterPro" id="IPR057326">
    <property type="entry name" value="KR_dom"/>
</dbReference>
<dbReference type="InterPro" id="IPR051911">
    <property type="entry name" value="SDR_oxidoreductase"/>
</dbReference>
<dbReference type="Proteomes" id="UP000571817">
    <property type="component" value="Unassembled WGS sequence"/>
</dbReference>
<keyword evidence="6" id="KW-1185">Reference proteome</keyword>
<dbReference type="Gene3D" id="3.40.50.720">
    <property type="entry name" value="NAD(P)-binding Rossmann-like Domain"/>
    <property type="match status" value="1"/>
</dbReference>
<evidence type="ECO:0000256" key="3">
    <source>
        <dbReference type="RuleBase" id="RU000363"/>
    </source>
</evidence>
<reference evidence="5 6" key="1">
    <citation type="submission" date="2020-07" db="EMBL/GenBank/DDBJ databases">
        <title>Sequencing the genomes of 1000 actinobacteria strains.</title>
        <authorList>
            <person name="Klenk H.-P."/>
        </authorList>
    </citation>
    <scope>NUCLEOTIDE SEQUENCE [LARGE SCALE GENOMIC DNA]</scope>
    <source>
        <strain evidence="5 6">DSM 29531</strain>
    </source>
</reference>
<evidence type="ECO:0000256" key="2">
    <source>
        <dbReference type="ARBA" id="ARBA00023002"/>
    </source>
</evidence>
<comment type="similarity">
    <text evidence="1 3">Belongs to the short-chain dehydrogenases/reductases (SDR) family.</text>
</comment>
<dbReference type="PANTHER" id="PTHR43976:SF16">
    <property type="entry name" value="SHORT-CHAIN DEHYDROGENASE_REDUCTASE FAMILY PROTEIN"/>
    <property type="match status" value="1"/>
</dbReference>
<gene>
    <name evidence="5" type="ORF">HNR15_002968</name>
</gene>
<evidence type="ECO:0000256" key="1">
    <source>
        <dbReference type="ARBA" id="ARBA00006484"/>
    </source>
</evidence>
<comment type="caution">
    <text evidence="5">The sequence shown here is derived from an EMBL/GenBank/DDBJ whole genome shotgun (WGS) entry which is preliminary data.</text>
</comment>
<sequence>MVETTNQSRRRTMTSPNAKTWFITGASGGFGREWTEAALERGDRVAATARSVDRLADLTRLYGDSVLALTLDVTDRGEVTAAVAEALRHFGGIDVVVNNAGFGQLGMVEEISPEEIRAILDANLLGTLWVTQAVLPALRAQGSGHIVQVTSEGGVTAFAQFGAYHASKWAVEGLSQSLRLEVAAFGIHVTCVEPGPYATGFGSSGLRRSTSMAEYDVVRDGIDRGGWLLGDPTATRQAMLAVVDAEEAPQRIVFGRALEGIEQDYAERLRTWREWQPTSLAAFGDPHAPATSSI</sequence>
<dbReference type="GO" id="GO:0016491">
    <property type="term" value="F:oxidoreductase activity"/>
    <property type="evidence" value="ECO:0007669"/>
    <property type="project" value="UniProtKB-KW"/>
</dbReference>
<dbReference type="InterPro" id="IPR002347">
    <property type="entry name" value="SDR_fam"/>
</dbReference>
<name>A0A853DPF0_9MICO</name>
<dbReference type="EMBL" id="JACCFW010000001">
    <property type="protein sequence ID" value="NYJ76005.1"/>
    <property type="molecule type" value="Genomic_DNA"/>
</dbReference>
<dbReference type="InterPro" id="IPR036291">
    <property type="entry name" value="NAD(P)-bd_dom_sf"/>
</dbReference>
<dbReference type="SMART" id="SM00822">
    <property type="entry name" value="PKS_KR"/>
    <property type="match status" value="1"/>
</dbReference>
<evidence type="ECO:0000259" key="4">
    <source>
        <dbReference type="SMART" id="SM00822"/>
    </source>
</evidence>
<dbReference type="AlphaFoldDB" id="A0A853DPF0"/>
<proteinExistence type="inferred from homology"/>
<dbReference type="RefSeq" id="WP_246305937.1">
    <property type="nucleotide sequence ID" value="NZ_JACCFW010000001.1"/>
</dbReference>